<comment type="caution">
    <text evidence="1">The sequence shown here is derived from an EMBL/GenBank/DDBJ whole genome shotgun (WGS) entry which is preliminary data.</text>
</comment>
<evidence type="ECO:0000313" key="2">
    <source>
        <dbReference type="Proteomes" id="UP001595993"/>
    </source>
</evidence>
<proteinExistence type="predicted"/>
<accession>A0ABV9GEH4</accession>
<dbReference type="Proteomes" id="UP001595993">
    <property type="component" value="Unassembled WGS sequence"/>
</dbReference>
<dbReference type="EMBL" id="JBHSFE010000036">
    <property type="protein sequence ID" value="MFC4612507.1"/>
    <property type="molecule type" value="Genomic_DNA"/>
</dbReference>
<sequence>MEAAKEQAVQAQLAEALREEARCWREATALGEYCDALERRLAGLGCHPEASDLGAARRWLEWARGYVQRIDPLTRPPMMPVPHDPTPDELKPYLKMWSPYGPEAQVGR</sequence>
<gene>
    <name evidence="1" type="ORF">ACFO9E_32875</name>
</gene>
<keyword evidence="2" id="KW-1185">Reference proteome</keyword>
<evidence type="ECO:0000313" key="1">
    <source>
        <dbReference type="EMBL" id="MFC4612507.1"/>
    </source>
</evidence>
<organism evidence="1 2">
    <name type="scientific">Streptomyces maoxianensis</name>
    <dbReference type="NCBI Taxonomy" id="1459942"/>
    <lineage>
        <taxon>Bacteria</taxon>
        <taxon>Bacillati</taxon>
        <taxon>Actinomycetota</taxon>
        <taxon>Actinomycetes</taxon>
        <taxon>Kitasatosporales</taxon>
        <taxon>Streptomycetaceae</taxon>
        <taxon>Streptomyces</taxon>
    </lineage>
</organism>
<dbReference type="RefSeq" id="WP_381202722.1">
    <property type="nucleotide sequence ID" value="NZ_JBHSFE010000036.1"/>
</dbReference>
<protein>
    <submittedName>
        <fullName evidence="1">Uncharacterized protein</fullName>
    </submittedName>
</protein>
<reference evidence="2" key="1">
    <citation type="journal article" date="2019" name="Int. J. Syst. Evol. Microbiol.">
        <title>The Global Catalogue of Microorganisms (GCM) 10K type strain sequencing project: providing services to taxonomists for standard genome sequencing and annotation.</title>
        <authorList>
            <consortium name="The Broad Institute Genomics Platform"/>
            <consortium name="The Broad Institute Genome Sequencing Center for Infectious Disease"/>
            <person name="Wu L."/>
            <person name="Ma J."/>
        </authorList>
    </citation>
    <scope>NUCLEOTIDE SEQUENCE [LARGE SCALE GENOMIC DNA]</scope>
    <source>
        <strain evidence="2">CGMCC 4.7139</strain>
    </source>
</reference>
<name>A0ABV9GEH4_9ACTN</name>